<proteinExistence type="predicted"/>
<evidence type="ECO:0000313" key="2">
    <source>
        <dbReference type="Proteomes" id="UP000683360"/>
    </source>
</evidence>
<name>A0A8S3PMS7_MYTED</name>
<keyword evidence="2" id="KW-1185">Reference proteome</keyword>
<reference evidence="1" key="1">
    <citation type="submission" date="2021-03" db="EMBL/GenBank/DDBJ databases">
        <authorList>
            <person name="Bekaert M."/>
        </authorList>
    </citation>
    <scope>NUCLEOTIDE SEQUENCE</scope>
</reference>
<dbReference type="EMBL" id="CAJPWZ010000046">
    <property type="protein sequence ID" value="CAG2184883.1"/>
    <property type="molecule type" value="Genomic_DNA"/>
</dbReference>
<dbReference type="OrthoDB" id="414982at2759"/>
<accession>A0A8S3PMS7</accession>
<gene>
    <name evidence="1" type="ORF">MEDL_519</name>
</gene>
<comment type="caution">
    <text evidence="1">The sequence shown here is derived from an EMBL/GenBank/DDBJ whole genome shotgun (WGS) entry which is preliminary data.</text>
</comment>
<sequence>MDDENVGYFHSGNQIFPSTTDLLETLEKMDEKIGEKIAQWTSEKSDWTSKAIVKFQVNITNDRWKANSTLAVNVFRIDDSEVYPLHISNIGEQRERELNLLLIQGYMCLNHVYSKEVLETNKECCVNHKAAKIRAAQRRDIPADFCQQHPPDESPFRSVRGL</sequence>
<evidence type="ECO:0000313" key="1">
    <source>
        <dbReference type="EMBL" id="CAG2184883.1"/>
    </source>
</evidence>
<organism evidence="1 2">
    <name type="scientific">Mytilus edulis</name>
    <name type="common">Blue mussel</name>
    <dbReference type="NCBI Taxonomy" id="6550"/>
    <lineage>
        <taxon>Eukaryota</taxon>
        <taxon>Metazoa</taxon>
        <taxon>Spiralia</taxon>
        <taxon>Lophotrochozoa</taxon>
        <taxon>Mollusca</taxon>
        <taxon>Bivalvia</taxon>
        <taxon>Autobranchia</taxon>
        <taxon>Pteriomorphia</taxon>
        <taxon>Mytilida</taxon>
        <taxon>Mytiloidea</taxon>
        <taxon>Mytilidae</taxon>
        <taxon>Mytilinae</taxon>
        <taxon>Mytilus</taxon>
    </lineage>
</organism>
<protein>
    <submittedName>
        <fullName evidence="1">Uncharacterized protein</fullName>
    </submittedName>
</protein>
<dbReference type="AlphaFoldDB" id="A0A8S3PMS7"/>
<dbReference type="Proteomes" id="UP000683360">
    <property type="component" value="Unassembled WGS sequence"/>
</dbReference>